<dbReference type="Proteomes" id="UP000472266">
    <property type="component" value="Unplaced"/>
</dbReference>
<organism evidence="2 3">
    <name type="scientific">Strigops habroptila</name>
    <name type="common">Kakapo</name>
    <dbReference type="NCBI Taxonomy" id="2489341"/>
    <lineage>
        <taxon>Eukaryota</taxon>
        <taxon>Metazoa</taxon>
        <taxon>Chordata</taxon>
        <taxon>Craniata</taxon>
        <taxon>Vertebrata</taxon>
        <taxon>Euteleostomi</taxon>
        <taxon>Archelosauria</taxon>
        <taxon>Archosauria</taxon>
        <taxon>Dinosauria</taxon>
        <taxon>Saurischia</taxon>
        <taxon>Theropoda</taxon>
        <taxon>Coelurosauria</taxon>
        <taxon>Aves</taxon>
        <taxon>Neognathae</taxon>
        <taxon>Neoaves</taxon>
        <taxon>Telluraves</taxon>
        <taxon>Australaves</taxon>
        <taxon>Psittaciformes</taxon>
        <taxon>Psittacidae</taxon>
        <taxon>Strigops</taxon>
    </lineage>
</organism>
<sequence length="194" mass="21864">MQYHKGDSNQDLYHDSSVSGEKGWTGCCHESPMGTTNLPPCHDSGSLSRDIEGSCQSEPQSCQPMEPCPPQSYYPPQQSCSKPRRRVEVNHVQPVCPPPVKIHRRPLQQYRPPLHCEEPGCCGKPRRRVDQCPVEDARPPVILHPLPPQHRCPCTPCYCPPVQRCRPDAVPLPLHPSQHQQKKVTLLPPCLQKK</sequence>
<name>A0A672UYG6_STRHB</name>
<dbReference type="KEGG" id="shab:115602495"/>
<dbReference type="RefSeq" id="XP_030329536.1">
    <property type="nucleotide sequence ID" value="XM_030473676.1"/>
</dbReference>
<protein>
    <submittedName>
        <fullName evidence="2">Proline-rich 33 kDa extensin-related protein-like</fullName>
    </submittedName>
</protein>
<proteinExistence type="predicted"/>
<dbReference type="GeneID" id="115602495"/>
<gene>
    <name evidence="2" type="primary">LOC115602495</name>
</gene>
<evidence type="ECO:0000313" key="2">
    <source>
        <dbReference type="Ensembl" id="ENSSHBP00005020346.1"/>
    </source>
</evidence>
<dbReference type="Ensembl" id="ENSSHBT00005024255.1">
    <property type="protein sequence ID" value="ENSSHBP00005020346.1"/>
    <property type="gene ID" value="ENSSHBG00005017360.1"/>
</dbReference>
<accession>A0A672UYG6</accession>
<dbReference type="InParanoid" id="A0A672UYG6"/>
<keyword evidence="3" id="KW-1185">Reference proteome</keyword>
<evidence type="ECO:0000313" key="3">
    <source>
        <dbReference type="Proteomes" id="UP000472266"/>
    </source>
</evidence>
<feature type="compositionally biased region" description="Polar residues" evidence="1">
    <location>
        <begin position="54"/>
        <end position="63"/>
    </location>
</feature>
<dbReference type="AlphaFoldDB" id="A0A672UYG6"/>
<evidence type="ECO:0000256" key="1">
    <source>
        <dbReference type="SAM" id="MobiDB-lite"/>
    </source>
</evidence>
<dbReference type="GeneTree" id="ENSGT00960000189340"/>
<reference evidence="2" key="1">
    <citation type="submission" date="2025-08" db="UniProtKB">
        <authorList>
            <consortium name="Ensembl"/>
        </authorList>
    </citation>
    <scope>IDENTIFICATION</scope>
</reference>
<dbReference type="OrthoDB" id="9219253at2759"/>
<reference evidence="2" key="2">
    <citation type="submission" date="2025-09" db="UniProtKB">
        <authorList>
            <consortium name="Ensembl"/>
        </authorList>
    </citation>
    <scope>IDENTIFICATION</scope>
</reference>
<feature type="region of interest" description="Disordered" evidence="1">
    <location>
        <begin position="36"/>
        <end position="67"/>
    </location>
</feature>
<dbReference type="OMA" id="CKPRRRV"/>